<feature type="domain" description="PH" evidence="6">
    <location>
        <begin position="691"/>
        <end position="808"/>
    </location>
</feature>
<dbReference type="AlphaFoldDB" id="A0A9Q9XEN2"/>
<dbReference type="PANTHER" id="PTHR12845:SF4">
    <property type="entry name" value="RHO GUANINE NUCLEOTIDE EXCHANGE FACTOR 26"/>
    <property type="match status" value="1"/>
</dbReference>
<dbReference type="SMART" id="SM00326">
    <property type="entry name" value="SH3"/>
    <property type="match status" value="1"/>
</dbReference>
<feature type="domain" description="DH" evidence="7">
    <location>
        <begin position="465"/>
        <end position="649"/>
    </location>
</feature>
<feature type="region of interest" description="Disordered" evidence="4">
    <location>
        <begin position="311"/>
        <end position="346"/>
    </location>
</feature>
<reference evidence="8" key="1">
    <citation type="submission" date="2025-08" db="UniProtKB">
        <authorList>
            <consortium name="RefSeq"/>
        </authorList>
    </citation>
    <scope>IDENTIFICATION</scope>
    <source>
        <tissue evidence="8">Muscle</tissue>
    </source>
</reference>
<dbReference type="PROSITE" id="PS50010">
    <property type="entry name" value="DH_2"/>
    <property type="match status" value="1"/>
</dbReference>
<dbReference type="Pfam" id="PF00018">
    <property type="entry name" value="SH3_1"/>
    <property type="match status" value="1"/>
</dbReference>
<dbReference type="InterPro" id="IPR000219">
    <property type="entry name" value="DH_dom"/>
</dbReference>
<organism evidence="8">
    <name type="scientific">Cyprinus carpio</name>
    <name type="common">Common carp</name>
    <dbReference type="NCBI Taxonomy" id="7962"/>
    <lineage>
        <taxon>Eukaryota</taxon>
        <taxon>Metazoa</taxon>
        <taxon>Chordata</taxon>
        <taxon>Craniata</taxon>
        <taxon>Vertebrata</taxon>
        <taxon>Euteleostomi</taxon>
        <taxon>Actinopterygii</taxon>
        <taxon>Neopterygii</taxon>
        <taxon>Teleostei</taxon>
        <taxon>Ostariophysi</taxon>
        <taxon>Cypriniformes</taxon>
        <taxon>Cyprinidae</taxon>
        <taxon>Cyprininae</taxon>
        <taxon>Cyprinus</taxon>
    </lineage>
</organism>
<dbReference type="SMART" id="SM00233">
    <property type="entry name" value="PH"/>
    <property type="match status" value="1"/>
</dbReference>
<keyword evidence="1 3" id="KW-0728">SH3 domain</keyword>
<dbReference type="InterPro" id="IPR035797">
    <property type="entry name" value="ARHGEF16/ARHGEF26_SH3"/>
</dbReference>
<dbReference type="Proteomes" id="UP001155660">
    <property type="component" value="Chromosome B18"/>
</dbReference>
<dbReference type="InterPro" id="IPR047271">
    <property type="entry name" value="Ephexin-like"/>
</dbReference>
<dbReference type="InterPro" id="IPR047270">
    <property type="entry name" value="PH_ephexin"/>
</dbReference>
<dbReference type="PROSITE" id="PS50003">
    <property type="entry name" value="PH_DOMAIN"/>
    <property type="match status" value="1"/>
</dbReference>
<gene>
    <name evidence="8" type="primary">LOC109080821</name>
</gene>
<evidence type="ECO:0000256" key="2">
    <source>
        <dbReference type="ARBA" id="ARBA00022658"/>
    </source>
</evidence>
<dbReference type="InterPro" id="IPR001452">
    <property type="entry name" value="SH3_domain"/>
</dbReference>
<keyword evidence="2" id="KW-0344">Guanine-nucleotide releasing factor</keyword>
<evidence type="ECO:0000256" key="1">
    <source>
        <dbReference type="ARBA" id="ARBA00022443"/>
    </source>
</evidence>
<evidence type="ECO:0000313" key="8">
    <source>
        <dbReference type="RefSeq" id="XP_042599726.1"/>
    </source>
</evidence>
<dbReference type="PROSITE" id="PS50002">
    <property type="entry name" value="SH3"/>
    <property type="match status" value="1"/>
</dbReference>
<evidence type="ECO:0000256" key="4">
    <source>
        <dbReference type="SAM" id="MobiDB-lite"/>
    </source>
</evidence>
<dbReference type="SMR" id="A0A9Q9XEN2"/>
<feature type="compositionally biased region" description="Polar residues" evidence="4">
    <location>
        <begin position="181"/>
        <end position="196"/>
    </location>
</feature>
<feature type="region of interest" description="Disordered" evidence="4">
    <location>
        <begin position="108"/>
        <end position="137"/>
    </location>
</feature>
<dbReference type="FunFam" id="1.20.900.10:FF:000007">
    <property type="entry name" value="rho guanine nucleotide exchange factor 19"/>
    <property type="match status" value="1"/>
</dbReference>
<feature type="region of interest" description="Disordered" evidence="4">
    <location>
        <begin position="248"/>
        <end position="267"/>
    </location>
</feature>
<dbReference type="RefSeq" id="XP_042599726.1">
    <property type="nucleotide sequence ID" value="XM_042743792.1"/>
</dbReference>
<dbReference type="SMART" id="SM00325">
    <property type="entry name" value="RhoGEF"/>
    <property type="match status" value="1"/>
</dbReference>
<evidence type="ECO:0000259" key="6">
    <source>
        <dbReference type="PROSITE" id="PS50003"/>
    </source>
</evidence>
<name>A0A9Q9XEN2_CYPCA</name>
<evidence type="ECO:0000259" key="5">
    <source>
        <dbReference type="PROSITE" id="PS50002"/>
    </source>
</evidence>
<evidence type="ECO:0000256" key="3">
    <source>
        <dbReference type="PROSITE-ProRule" id="PRU00192"/>
    </source>
</evidence>
<dbReference type="Pfam" id="PF00621">
    <property type="entry name" value="RhoGEF"/>
    <property type="match status" value="1"/>
</dbReference>
<dbReference type="GeneID" id="109080821"/>
<feature type="compositionally biased region" description="Low complexity" evidence="4">
    <location>
        <begin position="205"/>
        <end position="225"/>
    </location>
</feature>
<feature type="compositionally biased region" description="Polar residues" evidence="4">
    <location>
        <begin position="121"/>
        <end position="135"/>
    </location>
</feature>
<proteinExistence type="predicted"/>
<dbReference type="CDD" id="cd00160">
    <property type="entry name" value="RhoGEF"/>
    <property type="match status" value="1"/>
</dbReference>
<feature type="region of interest" description="Disordered" evidence="4">
    <location>
        <begin position="163"/>
        <end position="237"/>
    </location>
</feature>
<evidence type="ECO:0000259" key="7">
    <source>
        <dbReference type="PROSITE" id="PS50010"/>
    </source>
</evidence>
<feature type="domain" description="SH3" evidence="5">
    <location>
        <begin position="815"/>
        <end position="875"/>
    </location>
</feature>
<protein>
    <submittedName>
        <fullName evidence="8">Rho guanine nucleotide exchange factor 26-like isoform X2</fullName>
    </submittedName>
</protein>
<sequence length="896" mass="101523">MNGLIMDLGNEVDLSNNNIIPLWKRLNKNDMKSKPRPLSYQIDGVLMTDFPVDDMCSFTLTQPAEKISTTVSNTTVLKHTLNKPMRKTRVVRSISIGYLSNGQFSLSKFSKSDDEKDEEATSSPKTTLPTKNGNGLSVWHDITEPFKRLSSQFTLTSQRDQIVFGNVSPPPETVSPKHIVSPQNFTHSPPLQSQDAHGSPVDLRSSPSHSSTSSIPSISSNLSLPSDPPTPCTTSPAERPVGVLLQRQSSESPQGLEGKRPTSPIILSTHSPAAQKSGTQQIIPRALVSDTRLSKPSQMFLNTGKSAYRPRSMFETGSSFSTSKEDELDGDENTGHLTRGQRSKSYRRAMVSGVDIDVPSLDPKAKRLSQPVLKGVAEERLSCNVQRKKGLPTQRTFDSEEEEVLYQNYQEKALHNDSDEDAEPKHPQPDESIVVQYKPIRTSWSQLSVVKKSGKFEKLSQEERKRQEAIFEVISSEHSYLHSLEILVRLFKNSNELSEIINKTDHHHLFSNIVDVCEASKKFFKELEDRHQQNIVINDISDIVLRHAQSNFDPYVTYCSNEVYQQRTLQRLLNKSPSFKELLTRIEAHPDCRNLPMISFLILPMQRVTRLPLLMDTICQKTPKDSASYEACKKALHVVSKLVRKCNEGARTMERTEMMYTINSQLEFKIKPFPLVSSSRWMVKRGELTAFVEENGIFSKRTSRQHVYFFLFNDVLIVTRKKSEESYTVIDYALRDQIYVGSCQAEDLNLSPVRSTAGMLTSRQNVASHLFQVRFRSNHSGYNVTMILGVELLNERARWISALGQNSSNDKNDRMNSMQVEVTRTYTARQPDELSLQVADVVLVSQTVDGWYEGERLRDGERGWFLAECAELITCQATIEKNMQRMDRLQDLETNV</sequence>
<dbReference type="CDD" id="cd01221">
    <property type="entry name" value="PH_ephexin"/>
    <property type="match status" value="1"/>
</dbReference>
<accession>A0A9Q9XEN2</accession>
<dbReference type="InterPro" id="IPR001849">
    <property type="entry name" value="PH_domain"/>
</dbReference>
<dbReference type="PANTHER" id="PTHR12845">
    <property type="entry name" value="GUANINE NUCLEOTIDE EXCHANGE FACTOR"/>
    <property type="match status" value="1"/>
</dbReference>
<dbReference type="GO" id="GO:0005085">
    <property type="term" value="F:guanyl-nucleotide exchange factor activity"/>
    <property type="evidence" value="ECO:0007669"/>
    <property type="project" value="UniProtKB-KW"/>
</dbReference>
<dbReference type="CDD" id="cd11938">
    <property type="entry name" value="SH3_ARHGEF16_26"/>
    <property type="match status" value="1"/>
</dbReference>